<dbReference type="InterPro" id="IPR005745">
    <property type="entry name" value="Ribosomal_uL14_bac-type"/>
</dbReference>
<gene>
    <name evidence="3" type="primary">rplN</name>
    <name evidence="6" type="ORF">CEN91_82</name>
</gene>
<dbReference type="NCBIfam" id="TIGR01067">
    <property type="entry name" value="rplN_bact"/>
    <property type="match status" value="1"/>
</dbReference>
<dbReference type="InterPro" id="IPR019972">
    <property type="entry name" value="Ribosomal_uL14_CS"/>
</dbReference>
<dbReference type="AlphaFoldDB" id="A0A554LM09"/>
<organism evidence="6 7">
    <name type="scientific">Candidatus Berkelbacteria bacterium Licking1014_85</name>
    <dbReference type="NCBI Taxonomy" id="2017148"/>
    <lineage>
        <taxon>Bacteria</taxon>
        <taxon>Candidatus Berkelbacteria</taxon>
    </lineage>
</organism>
<dbReference type="Proteomes" id="UP000315589">
    <property type="component" value="Unassembled WGS sequence"/>
</dbReference>
<keyword evidence="3 5" id="KW-0694">RNA-binding</keyword>
<dbReference type="GO" id="GO:0006412">
    <property type="term" value="P:translation"/>
    <property type="evidence" value="ECO:0007669"/>
    <property type="project" value="UniProtKB-UniRule"/>
</dbReference>
<dbReference type="PROSITE" id="PS00049">
    <property type="entry name" value="RIBOSOMAL_L14"/>
    <property type="match status" value="1"/>
</dbReference>
<keyword evidence="3 5" id="KW-0699">rRNA-binding</keyword>
<dbReference type="CDD" id="cd00337">
    <property type="entry name" value="Ribosomal_uL14"/>
    <property type="match status" value="1"/>
</dbReference>
<evidence type="ECO:0000313" key="6">
    <source>
        <dbReference type="EMBL" id="TSC93913.1"/>
    </source>
</evidence>
<sequence length="120" mass="13021">MIIQYTTLKIADNTGAKTSEVIQVYGQKRVATLGSIVLVAIKSAAPNGMVKKKEMAKAVIVRQKNNFQRANGITIRFSENAAVLINADKTPRGTRIIGPVASELREKGFQKIISLAPEVL</sequence>
<name>A0A554LM09_9BACT</name>
<dbReference type="InterPro" id="IPR000218">
    <property type="entry name" value="Ribosomal_uL14"/>
</dbReference>
<dbReference type="GO" id="GO:0070180">
    <property type="term" value="F:large ribosomal subunit rRNA binding"/>
    <property type="evidence" value="ECO:0007669"/>
    <property type="project" value="TreeGrafter"/>
</dbReference>
<evidence type="ECO:0000256" key="5">
    <source>
        <dbReference type="RuleBase" id="RU003950"/>
    </source>
</evidence>
<evidence type="ECO:0000313" key="7">
    <source>
        <dbReference type="Proteomes" id="UP000315589"/>
    </source>
</evidence>
<dbReference type="Gene3D" id="2.40.150.20">
    <property type="entry name" value="Ribosomal protein L14"/>
    <property type="match status" value="1"/>
</dbReference>
<reference evidence="6 7" key="1">
    <citation type="submission" date="2017-07" db="EMBL/GenBank/DDBJ databases">
        <title>Mechanisms for carbon and nitrogen cycling indicate functional differentiation within the Candidate Phyla Radiation.</title>
        <authorList>
            <person name="Danczak R.E."/>
            <person name="Johnston M.D."/>
            <person name="Kenah C."/>
            <person name="Slattery M."/>
            <person name="Wrighton K.C."/>
            <person name="Wilkins M.J."/>
        </authorList>
    </citation>
    <scope>NUCLEOTIDE SEQUENCE [LARGE SCALE GENOMIC DNA]</scope>
    <source>
        <strain evidence="6">Licking1014_85</strain>
    </source>
</reference>
<evidence type="ECO:0000256" key="3">
    <source>
        <dbReference type="HAMAP-Rule" id="MF_01367"/>
    </source>
</evidence>
<protein>
    <recommendedName>
        <fullName evidence="3">Large ribosomal subunit protein uL14</fullName>
    </recommendedName>
</protein>
<evidence type="ECO:0000256" key="1">
    <source>
        <dbReference type="ARBA" id="ARBA00022980"/>
    </source>
</evidence>
<comment type="subunit">
    <text evidence="3">Part of the 50S ribosomal subunit. Forms a cluster with proteins L3 and L19. In the 70S ribosome, L14 and L19 interact and together make contacts with the 16S rRNA in bridges B5 and B8.</text>
</comment>
<dbReference type="InterPro" id="IPR036853">
    <property type="entry name" value="Ribosomal_uL14_sf"/>
</dbReference>
<dbReference type="SUPFAM" id="SSF50193">
    <property type="entry name" value="Ribosomal protein L14"/>
    <property type="match status" value="1"/>
</dbReference>
<keyword evidence="2 3" id="KW-0687">Ribonucleoprotein</keyword>
<accession>A0A554LM09</accession>
<evidence type="ECO:0000256" key="2">
    <source>
        <dbReference type="ARBA" id="ARBA00023274"/>
    </source>
</evidence>
<dbReference type="SMART" id="SM01374">
    <property type="entry name" value="Ribosomal_L14"/>
    <property type="match status" value="1"/>
</dbReference>
<comment type="function">
    <text evidence="3 5">Binds to 23S rRNA. Forms part of two intersubunit bridges in the 70S ribosome.</text>
</comment>
<dbReference type="PANTHER" id="PTHR11761">
    <property type="entry name" value="50S/60S RIBOSOMAL PROTEIN L14/L23"/>
    <property type="match status" value="1"/>
</dbReference>
<dbReference type="GO" id="GO:0003735">
    <property type="term" value="F:structural constituent of ribosome"/>
    <property type="evidence" value="ECO:0007669"/>
    <property type="project" value="InterPro"/>
</dbReference>
<dbReference type="PANTHER" id="PTHR11761:SF3">
    <property type="entry name" value="LARGE RIBOSOMAL SUBUNIT PROTEIN UL14M"/>
    <property type="match status" value="1"/>
</dbReference>
<comment type="similarity">
    <text evidence="3 4">Belongs to the universal ribosomal protein uL14 family.</text>
</comment>
<evidence type="ECO:0000256" key="4">
    <source>
        <dbReference type="RuleBase" id="RU003949"/>
    </source>
</evidence>
<keyword evidence="1 3" id="KW-0689">Ribosomal protein</keyword>
<dbReference type="HAMAP" id="MF_01367">
    <property type="entry name" value="Ribosomal_uL14"/>
    <property type="match status" value="1"/>
</dbReference>
<comment type="caution">
    <text evidence="6">The sequence shown here is derived from an EMBL/GenBank/DDBJ whole genome shotgun (WGS) entry which is preliminary data.</text>
</comment>
<dbReference type="Pfam" id="PF00238">
    <property type="entry name" value="Ribosomal_L14"/>
    <property type="match status" value="1"/>
</dbReference>
<dbReference type="EMBL" id="VMGI01000007">
    <property type="protein sequence ID" value="TSC93913.1"/>
    <property type="molecule type" value="Genomic_DNA"/>
</dbReference>
<dbReference type="GO" id="GO:0022625">
    <property type="term" value="C:cytosolic large ribosomal subunit"/>
    <property type="evidence" value="ECO:0007669"/>
    <property type="project" value="TreeGrafter"/>
</dbReference>
<proteinExistence type="inferred from homology"/>